<dbReference type="Proteomes" id="UP000184383">
    <property type="component" value="Unassembled WGS sequence"/>
</dbReference>
<accession>A0A1L9R7V7</accession>
<gene>
    <name evidence="1" type="ORF">ASPWEDRAFT_44914</name>
</gene>
<protein>
    <submittedName>
        <fullName evidence="1">Uncharacterized protein</fullName>
    </submittedName>
</protein>
<organism evidence="1 2">
    <name type="scientific">Aspergillus wentii DTO 134E9</name>
    <dbReference type="NCBI Taxonomy" id="1073089"/>
    <lineage>
        <taxon>Eukaryota</taxon>
        <taxon>Fungi</taxon>
        <taxon>Dikarya</taxon>
        <taxon>Ascomycota</taxon>
        <taxon>Pezizomycotina</taxon>
        <taxon>Eurotiomycetes</taxon>
        <taxon>Eurotiomycetidae</taxon>
        <taxon>Eurotiales</taxon>
        <taxon>Aspergillaceae</taxon>
        <taxon>Aspergillus</taxon>
        <taxon>Aspergillus subgen. Cremei</taxon>
    </lineage>
</organism>
<dbReference type="EMBL" id="KV878216">
    <property type="protein sequence ID" value="OJJ30967.1"/>
    <property type="molecule type" value="Genomic_DNA"/>
</dbReference>
<dbReference type="GeneID" id="63752241"/>
<dbReference type="VEuPathDB" id="FungiDB:ASPWEDRAFT_44914"/>
<evidence type="ECO:0000313" key="2">
    <source>
        <dbReference type="Proteomes" id="UP000184383"/>
    </source>
</evidence>
<dbReference type="RefSeq" id="XP_040684644.1">
    <property type="nucleotide sequence ID" value="XM_040836393.1"/>
</dbReference>
<proteinExistence type="predicted"/>
<name>A0A1L9R7V7_ASPWE</name>
<evidence type="ECO:0000313" key="1">
    <source>
        <dbReference type="EMBL" id="OJJ30967.1"/>
    </source>
</evidence>
<reference evidence="2" key="1">
    <citation type="journal article" date="2017" name="Genome Biol.">
        <title>Comparative genomics reveals high biological diversity and specific adaptations in the industrially and medically important fungal genus Aspergillus.</title>
        <authorList>
            <person name="de Vries R.P."/>
            <person name="Riley R."/>
            <person name="Wiebenga A."/>
            <person name="Aguilar-Osorio G."/>
            <person name="Amillis S."/>
            <person name="Uchima C.A."/>
            <person name="Anderluh G."/>
            <person name="Asadollahi M."/>
            <person name="Askin M."/>
            <person name="Barry K."/>
            <person name="Battaglia E."/>
            <person name="Bayram O."/>
            <person name="Benocci T."/>
            <person name="Braus-Stromeyer S.A."/>
            <person name="Caldana C."/>
            <person name="Canovas D."/>
            <person name="Cerqueira G.C."/>
            <person name="Chen F."/>
            <person name="Chen W."/>
            <person name="Choi C."/>
            <person name="Clum A."/>
            <person name="Dos Santos R.A."/>
            <person name="Damasio A.R."/>
            <person name="Diallinas G."/>
            <person name="Emri T."/>
            <person name="Fekete E."/>
            <person name="Flipphi M."/>
            <person name="Freyberg S."/>
            <person name="Gallo A."/>
            <person name="Gournas C."/>
            <person name="Habgood R."/>
            <person name="Hainaut M."/>
            <person name="Harispe M.L."/>
            <person name="Henrissat B."/>
            <person name="Hilden K.S."/>
            <person name="Hope R."/>
            <person name="Hossain A."/>
            <person name="Karabika E."/>
            <person name="Karaffa L."/>
            <person name="Karanyi Z."/>
            <person name="Krasevec N."/>
            <person name="Kuo A."/>
            <person name="Kusch H."/>
            <person name="LaButti K."/>
            <person name="Lagendijk E.L."/>
            <person name="Lapidus A."/>
            <person name="Levasseur A."/>
            <person name="Lindquist E."/>
            <person name="Lipzen A."/>
            <person name="Logrieco A.F."/>
            <person name="MacCabe A."/>
            <person name="Maekelae M.R."/>
            <person name="Malavazi I."/>
            <person name="Melin P."/>
            <person name="Meyer V."/>
            <person name="Mielnichuk N."/>
            <person name="Miskei M."/>
            <person name="Molnar A.P."/>
            <person name="Mule G."/>
            <person name="Ngan C.Y."/>
            <person name="Orejas M."/>
            <person name="Orosz E."/>
            <person name="Ouedraogo J.P."/>
            <person name="Overkamp K.M."/>
            <person name="Park H.-S."/>
            <person name="Perrone G."/>
            <person name="Piumi F."/>
            <person name="Punt P.J."/>
            <person name="Ram A.F."/>
            <person name="Ramon A."/>
            <person name="Rauscher S."/>
            <person name="Record E."/>
            <person name="Riano-Pachon D.M."/>
            <person name="Robert V."/>
            <person name="Roehrig J."/>
            <person name="Ruller R."/>
            <person name="Salamov A."/>
            <person name="Salih N.S."/>
            <person name="Samson R.A."/>
            <person name="Sandor E."/>
            <person name="Sanguinetti M."/>
            <person name="Schuetze T."/>
            <person name="Sepcic K."/>
            <person name="Shelest E."/>
            <person name="Sherlock G."/>
            <person name="Sophianopoulou V."/>
            <person name="Squina F.M."/>
            <person name="Sun H."/>
            <person name="Susca A."/>
            <person name="Todd R.B."/>
            <person name="Tsang A."/>
            <person name="Unkles S.E."/>
            <person name="van de Wiele N."/>
            <person name="van Rossen-Uffink D."/>
            <person name="Oliveira J.V."/>
            <person name="Vesth T.C."/>
            <person name="Visser J."/>
            <person name="Yu J.-H."/>
            <person name="Zhou M."/>
            <person name="Andersen M.R."/>
            <person name="Archer D.B."/>
            <person name="Baker S.E."/>
            <person name="Benoit I."/>
            <person name="Brakhage A.A."/>
            <person name="Braus G.H."/>
            <person name="Fischer R."/>
            <person name="Frisvad J.C."/>
            <person name="Goldman G.H."/>
            <person name="Houbraken J."/>
            <person name="Oakley B."/>
            <person name="Pocsi I."/>
            <person name="Scazzocchio C."/>
            <person name="Seiboth B."/>
            <person name="vanKuyk P.A."/>
            <person name="Wortman J."/>
            <person name="Dyer P.S."/>
            <person name="Grigoriev I.V."/>
        </authorList>
    </citation>
    <scope>NUCLEOTIDE SEQUENCE [LARGE SCALE GENOMIC DNA]</scope>
    <source>
        <strain evidence="2">DTO 134E9</strain>
    </source>
</reference>
<sequence length="67" mass="7777">MYNQEQRGFTGPVEILERYKVLWVEWKEVVAYRLASGWVKKGRMGQVGTGGYITGAGLMLKYRNHRI</sequence>
<dbReference type="AlphaFoldDB" id="A0A1L9R7V7"/>
<keyword evidence="2" id="KW-1185">Reference proteome</keyword>